<proteinExistence type="inferred from homology"/>
<keyword evidence="7 10" id="KW-0676">Redox-active center</keyword>
<keyword evidence="14" id="KW-1185">Reference proteome</keyword>
<organism evidence="13 14">
    <name type="scientific">Mesorhizobium zhangyense</name>
    <dbReference type="NCBI Taxonomy" id="1776730"/>
    <lineage>
        <taxon>Bacteria</taxon>
        <taxon>Pseudomonadati</taxon>
        <taxon>Pseudomonadota</taxon>
        <taxon>Alphaproteobacteria</taxon>
        <taxon>Hyphomicrobiales</taxon>
        <taxon>Phyllobacteriaceae</taxon>
        <taxon>Mesorhizobium</taxon>
    </lineage>
</organism>
<dbReference type="RefSeq" id="WP_165119507.1">
    <property type="nucleotide sequence ID" value="NZ_JAAKZG010000008.1"/>
</dbReference>
<keyword evidence="6" id="KW-1015">Disulfide bond</keyword>
<keyword evidence="3 8" id="KW-0274">FAD</keyword>
<dbReference type="PROSITE" id="PS00076">
    <property type="entry name" value="PYRIDINE_REDOX_1"/>
    <property type="match status" value="1"/>
</dbReference>
<keyword evidence="2 10" id="KW-0285">Flavoprotein</keyword>
<dbReference type="GO" id="GO:0003955">
    <property type="term" value="F:NAD(P)H dehydrogenase (quinone) activity"/>
    <property type="evidence" value="ECO:0007669"/>
    <property type="project" value="TreeGrafter"/>
</dbReference>
<comment type="cofactor">
    <cofactor evidence="8">
        <name>FAD</name>
        <dbReference type="ChEBI" id="CHEBI:57692"/>
    </cofactor>
    <text evidence="8">Binds 1 FAD per subunit.</text>
</comment>
<comment type="similarity">
    <text evidence="1 10">Belongs to the class-I pyridine nucleotide-disulfide oxidoreductase family.</text>
</comment>
<dbReference type="PIRSF" id="PIRSF000350">
    <property type="entry name" value="Mercury_reductase_MerA"/>
    <property type="match status" value="1"/>
</dbReference>
<evidence type="ECO:0000259" key="12">
    <source>
        <dbReference type="Pfam" id="PF07992"/>
    </source>
</evidence>
<comment type="caution">
    <text evidence="13">The sequence shown here is derived from an EMBL/GenBank/DDBJ whole genome shotgun (WGS) entry which is preliminary data.</text>
</comment>
<evidence type="ECO:0000256" key="7">
    <source>
        <dbReference type="ARBA" id="ARBA00023284"/>
    </source>
</evidence>
<evidence type="ECO:0000256" key="5">
    <source>
        <dbReference type="ARBA" id="ARBA00023002"/>
    </source>
</evidence>
<dbReference type="Pfam" id="PF02852">
    <property type="entry name" value="Pyr_redox_dim"/>
    <property type="match status" value="1"/>
</dbReference>
<keyword evidence="5 10" id="KW-0560">Oxidoreductase</keyword>
<name>A0A7C9R900_9HYPH</name>
<dbReference type="SUPFAM" id="SSF55424">
    <property type="entry name" value="FAD/NAD-linked reductases, dimerisation (C-terminal) domain"/>
    <property type="match status" value="1"/>
</dbReference>
<feature type="domain" description="FAD/NAD(P)-binding" evidence="12">
    <location>
        <begin position="8"/>
        <end position="322"/>
    </location>
</feature>
<accession>A0A7C9R900</accession>
<evidence type="ECO:0000256" key="4">
    <source>
        <dbReference type="ARBA" id="ARBA00022857"/>
    </source>
</evidence>
<evidence type="ECO:0000256" key="6">
    <source>
        <dbReference type="ARBA" id="ARBA00023157"/>
    </source>
</evidence>
<dbReference type="SUPFAM" id="SSF51905">
    <property type="entry name" value="FAD/NAD(P)-binding domain"/>
    <property type="match status" value="1"/>
</dbReference>
<feature type="binding site" evidence="8">
    <location>
        <position position="268"/>
    </location>
    <ligand>
        <name>NAD(+)</name>
        <dbReference type="ChEBI" id="CHEBI:57540"/>
    </ligand>
</feature>
<evidence type="ECO:0000256" key="10">
    <source>
        <dbReference type="RuleBase" id="RU003691"/>
    </source>
</evidence>
<dbReference type="InterPro" id="IPR012999">
    <property type="entry name" value="Pyr_OxRdtase_I_AS"/>
</dbReference>
<sequence length="475" mass="50816">MTKTLTPDICVIGAGSGGLSVAAAAAAFGVHVVLIEKGKMGGDCLNYGCVPSKALIAAAKQAHAMRGGAKFGIAPTEPEIDFEAVHRHIQEVIASIAPNDSVGRFAALGVHVIEAEARFRDARTVIAGDVEIRARRFVVATGSSPLIPQIPGLDSIGYLTNETVFDLTQRPAHLVILGGGPIGMELAQAYRRLGSDVTVIEAERALGKEDPEISAIALAQIRAEGVDIREGAKLARVESLGEDGVRLFLETAAGAKKIDGSHLLLAAGRLANVAGLDLDKAGILFDQKGIKVDDTLRSSNRRVYAVGDVAGSLQFTHVANYHAGLVIRAMLFRLSARENLDIIPRVTFTDPEIAHVGLSEAEAAKKQKTIRVLRWPYAENDRAQAERKTHGHIKLVTDARGKILGVSIVGSGAGEMINFWALALSKKLDVRDIARFVAPYPTMGEIGKRAAITYFTPTTRKKLVRRLVAFLRHFG</sequence>
<feature type="binding site" evidence="8">
    <location>
        <position position="308"/>
    </location>
    <ligand>
        <name>FAD</name>
        <dbReference type="ChEBI" id="CHEBI:57692"/>
    </ligand>
</feature>
<dbReference type="InterPro" id="IPR004099">
    <property type="entry name" value="Pyr_nucl-diS_OxRdtase_dimer"/>
</dbReference>
<evidence type="ECO:0000259" key="11">
    <source>
        <dbReference type="Pfam" id="PF02852"/>
    </source>
</evidence>
<dbReference type="InterPro" id="IPR001100">
    <property type="entry name" value="Pyr_nuc-diS_OxRdtase"/>
</dbReference>
<evidence type="ECO:0000256" key="9">
    <source>
        <dbReference type="PIRSR" id="PIRSR000350-4"/>
    </source>
</evidence>
<feature type="disulfide bond" description="Redox-active" evidence="9">
    <location>
        <begin position="44"/>
        <end position="49"/>
    </location>
</feature>
<dbReference type="FunFam" id="3.30.390.30:FF:000001">
    <property type="entry name" value="Dihydrolipoyl dehydrogenase"/>
    <property type="match status" value="1"/>
</dbReference>
<dbReference type="Gene3D" id="3.50.50.60">
    <property type="entry name" value="FAD/NAD(P)-binding domain"/>
    <property type="match status" value="2"/>
</dbReference>
<dbReference type="Proteomes" id="UP000481252">
    <property type="component" value="Unassembled WGS sequence"/>
</dbReference>
<keyword evidence="8" id="KW-0520">NAD</keyword>
<evidence type="ECO:0000313" key="13">
    <source>
        <dbReference type="EMBL" id="NGN43141.1"/>
    </source>
</evidence>
<dbReference type="AlphaFoldDB" id="A0A7C9R900"/>
<dbReference type="GO" id="GO:0050660">
    <property type="term" value="F:flavin adenine dinucleotide binding"/>
    <property type="evidence" value="ECO:0007669"/>
    <property type="project" value="TreeGrafter"/>
</dbReference>
<feature type="binding site" evidence="8">
    <location>
        <position position="201"/>
    </location>
    <ligand>
        <name>NAD(+)</name>
        <dbReference type="ChEBI" id="CHEBI:57540"/>
    </ligand>
</feature>
<keyword evidence="4" id="KW-0521">NADP</keyword>
<feature type="binding site" evidence="8">
    <location>
        <begin position="141"/>
        <end position="143"/>
    </location>
    <ligand>
        <name>FAD</name>
        <dbReference type="ChEBI" id="CHEBI:57692"/>
    </ligand>
</feature>
<dbReference type="InterPro" id="IPR016156">
    <property type="entry name" value="FAD/NAD-linked_Rdtase_dimer_sf"/>
</dbReference>
<reference evidence="13 14" key="1">
    <citation type="submission" date="2020-02" db="EMBL/GenBank/DDBJ databases">
        <title>Genome sequence of the type strain CGMCC 1.15528 of Mesorhizobium zhangyense.</title>
        <authorList>
            <person name="Gao J."/>
            <person name="Sun J."/>
        </authorList>
    </citation>
    <scope>NUCLEOTIDE SEQUENCE [LARGE SCALE GENOMIC DNA]</scope>
    <source>
        <strain evidence="13 14">CGMCC 1.15528</strain>
    </source>
</reference>
<dbReference type="Pfam" id="PF07992">
    <property type="entry name" value="Pyr_redox_2"/>
    <property type="match status" value="1"/>
</dbReference>
<feature type="domain" description="Pyridine nucleotide-disulphide oxidoreductase dimerisation" evidence="11">
    <location>
        <begin position="343"/>
        <end position="450"/>
    </location>
</feature>
<dbReference type="PRINTS" id="PR00368">
    <property type="entry name" value="FADPNR"/>
</dbReference>
<evidence type="ECO:0000256" key="8">
    <source>
        <dbReference type="PIRSR" id="PIRSR000350-3"/>
    </source>
</evidence>
<dbReference type="InterPro" id="IPR023753">
    <property type="entry name" value="FAD/NAD-binding_dom"/>
</dbReference>
<feature type="binding site" evidence="8">
    <location>
        <position position="53"/>
    </location>
    <ligand>
        <name>FAD</name>
        <dbReference type="ChEBI" id="CHEBI:57692"/>
    </ligand>
</feature>
<dbReference type="Gene3D" id="3.30.390.30">
    <property type="match status" value="1"/>
</dbReference>
<dbReference type="PRINTS" id="PR00411">
    <property type="entry name" value="PNDRDTASEI"/>
</dbReference>
<protein>
    <submittedName>
        <fullName evidence="13">FAD-dependent oxidoreductase</fullName>
    </submittedName>
</protein>
<dbReference type="PANTHER" id="PTHR43014:SF2">
    <property type="entry name" value="MERCURIC REDUCTASE"/>
    <property type="match status" value="1"/>
</dbReference>
<feature type="binding site" evidence="8">
    <location>
        <begin position="178"/>
        <end position="185"/>
    </location>
    <ligand>
        <name>NAD(+)</name>
        <dbReference type="ChEBI" id="CHEBI:57540"/>
    </ligand>
</feature>
<evidence type="ECO:0000313" key="14">
    <source>
        <dbReference type="Proteomes" id="UP000481252"/>
    </source>
</evidence>
<dbReference type="InterPro" id="IPR036188">
    <property type="entry name" value="FAD/NAD-bd_sf"/>
</dbReference>
<evidence type="ECO:0000256" key="3">
    <source>
        <dbReference type="ARBA" id="ARBA00022827"/>
    </source>
</evidence>
<dbReference type="GO" id="GO:0016668">
    <property type="term" value="F:oxidoreductase activity, acting on a sulfur group of donors, NAD(P) as acceptor"/>
    <property type="evidence" value="ECO:0007669"/>
    <property type="project" value="InterPro"/>
</dbReference>
<evidence type="ECO:0000256" key="2">
    <source>
        <dbReference type="ARBA" id="ARBA00022630"/>
    </source>
</evidence>
<keyword evidence="8" id="KW-0547">Nucleotide-binding</keyword>
<dbReference type="PANTHER" id="PTHR43014">
    <property type="entry name" value="MERCURIC REDUCTASE"/>
    <property type="match status" value="1"/>
</dbReference>
<evidence type="ECO:0000256" key="1">
    <source>
        <dbReference type="ARBA" id="ARBA00007532"/>
    </source>
</evidence>
<dbReference type="EMBL" id="JAAKZG010000008">
    <property type="protein sequence ID" value="NGN43141.1"/>
    <property type="molecule type" value="Genomic_DNA"/>
</dbReference>
<gene>
    <name evidence="13" type="ORF">G6N74_18895</name>
</gene>